<sequence length="101" mass="10942">MSAQAVLALVFGIVMLLLTVAGFHSSDSYFARAVQYFIPNAVQRDHDDESANDFEILPQQLSVSTHPSSSISVSSTDPDMTAEITPAAEHHDQSPDLPSRL</sequence>
<evidence type="ECO:0000313" key="3">
    <source>
        <dbReference type="EMBL" id="KAF2117636.1"/>
    </source>
</evidence>
<proteinExistence type="predicted"/>
<name>A0A6A5ZEI1_9PLEO</name>
<dbReference type="Proteomes" id="UP000799770">
    <property type="component" value="Unassembled WGS sequence"/>
</dbReference>
<feature type="chain" id="PRO_5025378777" evidence="2">
    <location>
        <begin position="23"/>
        <end position="101"/>
    </location>
</feature>
<organism evidence="3 4">
    <name type="scientific">Lophiotrema nucula</name>
    <dbReference type="NCBI Taxonomy" id="690887"/>
    <lineage>
        <taxon>Eukaryota</taxon>
        <taxon>Fungi</taxon>
        <taxon>Dikarya</taxon>
        <taxon>Ascomycota</taxon>
        <taxon>Pezizomycotina</taxon>
        <taxon>Dothideomycetes</taxon>
        <taxon>Pleosporomycetidae</taxon>
        <taxon>Pleosporales</taxon>
        <taxon>Lophiotremataceae</taxon>
        <taxon>Lophiotrema</taxon>
    </lineage>
</organism>
<protein>
    <submittedName>
        <fullName evidence="3">Uncharacterized protein</fullName>
    </submittedName>
</protein>
<feature type="signal peptide" evidence="2">
    <location>
        <begin position="1"/>
        <end position="22"/>
    </location>
</feature>
<keyword evidence="4" id="KW-1185">Reference proteome</keyword>
<dbReference type="AlphaFoldDB" id="A0A6A5ZEI1"/>
<reference evidence="3" key="1">
    <citation type="journal article" date="2020" name="Stud. Mycol.">
        <title>101 Dothideomycetes genomes: a test case for predicting lifestyles and emergence of pathogens.</title>
        <authorList>
            <person name="Haridas S."/>
            <person name="Albert R."/>
            <person name="Binder M."/>
            <person name="Bloem J."/>
            <person name="Labutti K."/>
            <person name="Salamov A."/>
            <person name="Andreopoulos B."/>
            <person name="Baker S."/>
            <person name="Barry K."/>
            <person name="Bills G."/>
            <person name="Bluhm B."/>
            <person name="Cannon C."/>
            <person name="Castanera R."/>
            <person name="Culley D."/>
            <person name="Daum C."/>
            <person name="Ezra D."/>
            <person name="Gonzalez J."/>
            <person name="Henrissat B."/>
            <person name="Kuo A."/>
            <person name="Liang C."/>
            <person name="Lipzen A."/>
            <person name="Lutzoni F."/>
            <person name="Magnuson J."/>
            <person name="Mondo S."/>
            <person name="Nolan M."/>
            <person name="Ohm R."/>
            <person name="Pangilinan J."/>
            <person name="Park H.-J."/>
            <person name="Ramirez L."/>
            <person name="Alfaro M."/>
            <person name="Sun H."/>
            <person name="Tritt A."/>
            <person name="Yoshinaga Y."/>
            <person name="Zwiers L.-H."/>
            <person name="Turgeon B."/>
            <person name="Goodwin S."/>
            <person name="Spatafora J."/>
            <person name="Crous P."/>
            <person name="Grigoriev I."/>
        </authorList>
    </citation>
    <scope>NUCLEOTIDE SEQUENCE</scope>
    <source>
        <strain evidence="3">CBS 627.86</strain>
    </source>
</reference>
<evidence type="ECO:0000256" key="2">
    <source>
        <dbReference type="SAM" id="SignalP"/>
    </source>
</evidence>
<gene>
    <name evidence="3" type="ORF">BDV96DRAFT_685328</name>
</gene>
<accession>A0A6A5ZEI1</accession>
<evidence type="ECO:0000313" key="4">
    <source>
        <dbReference type="Proteomes" id="UP000799770"/>
    </source>
</evidence>
<feature type="region of interest" description="Disordered" evidence="1">
    <location>
        <begin position="62"/>
        <end position="101"/>
    </location>
</feature>
<feature type="compositionally biased region" description="Low complexity" evidence="1">
    <location>
        <begin position="62"/>
        <end position="79"/>
    </location>
</feature>
<evidence type="ECO:0000256" key="1">
    <source>
        <dbReference type="SAM" id="MobiDB-lite"/>
    </source>
</evidence>
<dbReference type="EMBL" id="ML977318">
    <property type="protein sequence ID" value="KAF2117636.1"/>
    <property type="molecule type" value="Genomic_DNA"/>
</dbReference>
<keyword evidence="2" id="KW-0732">Signal</keyword>